<comment type="caution">
    <text evidence="11">The sequence shown here is derived from an EMBL/GenBank/DDBJ whole genome shotgun (WGS) entry which is preliminary data.</text>
</comment>
<dbReference type="EMBL" id="QFQP01000002">
    <property type="protein sequence ID" value="PZR17618.1"/>
    <property type="molecule type" value="Genomic_DNA"/>
</dbReference>
<organism evidence="11 12">
    <name type="scientific">Archangium gephyra</name>
    <dbReference type="NCBI Taxonomy" id="48"/>
    <lineage>
        <taxon>Bacteria</taxon>
        <taxon>Pseudomonadati</taxon>
        <taxon>Myxococcota</taxon>
        <taxon>Myxococcia</taxon>
        <taxon>Myxococcales</taxon>
        <taxon>Cystobacterineae</taxon>
        <taxon>Archangiaceae</taxon>
        <taxon>Archangium</taxon>
    </lineage>
</organism>
<sequence>MLHTLRLKNFAVVEEAEVGFGAGLTVLTGETGAGKSILIDALGLLVGGRAESDVIRAGADEAVVEGLFERTSALGARLAEAGLPDDGDEVSIRRSIGRQGRGRAYVNGALVTVGVLQRLMKSQVDIAGQHEHMALLDDGQHLSLVDRFGELVDSEVQRAWSASWDALREVNAKLEALGGDEGQVAARIDFLKFQMEEIERVSPKPGEDVALDQERRRLASSVKLRALVGSAEELAATREGAALELLGRSVGIARDAEKLDPTLTPAREALVRAQSELDEAARALSRYLSSLESDPSRLEEVDERLDAIRRLCRKHAAPLEGVLAKRAALAEELDTLVHRSERRAEVEAERAKLVTAAETAAARLTVERRKAAQRLTKSVMEGLSRLAMASARFEVAFEAATLSSSGADAVHFLFSANAGETLRPLAKVASGGEASRVMLAMKAALADSDSAVCSVFDEADAGIGGAVADVVGRLIKDISGHRQVLCITHLPQVAAHADAHLRIEKGEVKGRTRSVVQALDAGDQRTRELARMLSGVEITREALGAAEALIRSALRHVKPQRARSRKRGEQRRSA</sequence>
<dbReference type="CDD" id="cd03241">
    <property type="entry name" value="ABC_RecN"/>
    <property type="match status" value="2"/>
</dbReference>
<reference evidence="11 12" key="1">
    <citation type="submission" date="2017-08" db="EMBL/GenBank/DDBJ databases">
        <title>Infants hospitalized years apart are colonized by the same room-sourced microbial strains.</title>
        <authorList>
            <person name="Brooks B."/>
            <person name="Olm M.R."/>
            <person name="Firek B.A."/>
            <person name="Baker R."/>
            <person name="Thomas B.C."/>
            <person name="Morowitz M.J."/>
            <person name="Banfield J.F."/>
        </authorList>
    </citation>
    <scope>NUCLEOTIDE SEQUENCE [LARGE SCALE GENOMIC DNA]</scope>
    <source>
        <strain evidence="11">S2_003_000_R2_14</strain>
    </source>
</reference>
<comment type="function">
    <text evidence="1 9">May be involved in recombinational repair of damaged DNA.</text>
</comment>
<evidence type="ECO:0000256" key="7">
    <source>
        <dbReference type="ARBA" id="ARBA00023204"/>
    </source>
</evidence>
<evidence type="ECO:0000256" key="3">
    <source>
        <dbReference type="ARBA" id="ARBA00021315"/>
    </source>
</evidence>
<evidence type="ECO:0000256" key="9">
    <source>
        <dbReference type="PIRNR" id="PIRNR003128"/>
    </source>
</evidence>
<dbReference type="Proteomes" id="UP000249061">
    <property type="component" value="Unassembled WGS sequence"/>
</dbReference>
<gene>
    <name evidence="11" type="primary">recN</name>
    <name evidence="11" type="ORF">DI536_04705</name>
</gene>
<dbReference type="InterPro" id="IPR003395">
    <property type="entry name" value="RecF/RecN/SMC_N"/>
</dbReference>
<dbReference type="NCBIfam" id="TIGR00634">
    <property type="entry name" value="recN"/>
    <property type="match status" value="1"/>
</dbReference>
<comment type="similarity">
    <text evidence="2 9">Belongs to the RecN family.</text>
</comment>
<dbReference type="Gene3D" id="3.40.50.300">
    <property type="entry name" value="P-loop containing nucleotide triphosphate hydrolases"/>
    <property type="match status" value="2"/>
</dbReference>
<evidence type="ECO:0000313" key="11">
    <source>
        <dbReference type="EMBL" id="PZR17618.1"/>
    </source>
</evidence>
<evidence type="ECO:0000256" key="4">
    <source>
        <dbReference type="ARBA" id="ARBA00022741"/>
    </source>
</evidence>
<evidence type="ECO:0000256" key="6">
    <source>
        <dbReference type="ARBA" id="ARBA00022840"/>
    </source>
</evidence>
<keyword evidence="4" id="KW-0547">Nucleotide-binding</keyword>
<protein>
    <recommendedName>
        <fullName evidence="3 9">DNA repair protein RecN</fullName>
    </recommendedName>
    <alternativeName>
        <fullName evidence="8 9">Recombination protein N</fullName>
    </alternativeName>
</protein>
<dbReference type="GO" id="GO:0006310">
    <property type="term" value="P:DNA recombination"/>
    <property type="evidence" value="ECO:0007669"/>
    <property type="project" value="InterPro"/>
</dbReference>
<dbReference type="InterPro" id="IPR004604">
    <property type="entry name" value="DNA_recomb/repair_RecN"/>
</dbReference>
<dbReference type="FunFam" id="3.40.50.300:FF:000319">
    <property type="entry name" value="DNA repair protein RecN"/>
    <property type="match status" value="1"/>
</dbReference>
<keyword evidence="6" id="KW-0067">ATP-binding</keyword>
<dbReference type="PANTHER" id="PTHR11059:SF0">
    <property type="entry name" value="DNA REPAIR PROTEIN RECN"/>
    <property type="match status" value="1"/>
</dbReference>
<dbReference type="GO" id="GO:0043590">
    <property type="term" value="C:bacterial nucleoid"/>
    <property type="evidence" value="ECO:0007669"/>
    <property type="project" value="TreeGrafter"/>
</dbReference>
<evidence type="ECO:0000259" key="10">
    <source>
        <dbReference type="Pfam" id="PF02463"/>
    </source>
</evidence>
<keyword evidence="5 9" id="KW-0227">DNA damage</keyword>
<evidence type="ECO:0000256" key="5">
    <source>
        <dbReference type="ARBA" id="ARBA00022763"/>
    </source>
</evidence>
<dbReference type="GO" id="GO:0005524">
    <property type="term" value="F:ATP binding"/>
    <property type="evidence" value="ECO:0007669"/>
    <property type="project" value="UniProtKB-KW"/>
</dbReference>
<dbReference type="SUPFAM" id="SSF52540">
    <property type="entry name" value="P-loop containing nucleoside triphosphate hydrolases"/>
    <property type="match status" value="2"/>
</dbReference>
<feature type="domain" description="RecF/RecN/SMC N-terminal" evidence="10">
    <location>
        <begin position="2"/>
        <end position="505"/>
    </location>
</feature>
<dbReference type="Pfam" id="PF02463">
    <property type="entry name" value="SMC_N"/>
    <property type="match status" value="1"/>
</dbReference>
<name>A0A2W5V894_9BACT</name>
<proteinExistence type="inferred from homology"/>
<evidence type="ECO:0000313" key="12">
    <source>
        <dbReference type="Proteomes" id="UP000249061"/>
    </source>
</evidence>
<keyword evidence="7 9" id="KW-0234">DNA repair</keyword>
<evidence type="ECO:0000256" key="2">
    <source>
        <dbReference type="ARBA" id="ARBA00009441"/>
    </source>
</evidence>
<dbReference type="PIRSF" id="PIRSF003128">
    <property type="entry name" value="RecN"/>
    <property type="match status" value="1"/>
</dbReference>
<evidence type="ECO:0000256" key="8">
    <source>
        <dbReference type="ARBA" id="ARBA00033408"/>
    </source>
</evidence>
<dbReference type="AlphaFoldDB" id="A0A2W5V894"/>
<dbReference type="PANTHER" id="PTHR11059">
    <property type="entry name" value="DNA REPAIR PROTEIN RECN"/>
    <property type="match status" value="1"/>
</dbReference>
<dbReference type="InterPro" id="IPR027417">
    <property type="entry name" value="P-loop_NTPase"/>
</dbReference>
<evidence type="ECO:0000256" key="1">
    <source>
        <dbReference type="ARBA" id="ARBA00003618"/>
    </source>
</evidence>
<accession>A0A2W5V894</accession>
<dbReference type="GO" id="GO:0009432">
    <property type="term" value="P:SOS response"/>
    <property type="evidence" value="ECO:0007669"/>
    <property type="project" value="TreeGrafter"/>
</dbReference>
<dbReference type="GO" id="GO:0006281">
    <property type="term" value="P:DNA repair"/>
    <property type="evidence" value="ECO:0007669"/>
    <property type="project" value="UniProtKB-KW"/>
</dbReference>